<proteinExistence type="predicted"/>
<gene>
    <name evidence="1" type="ORF">EV356DRAFT_70515</name>
</gene>
<name>A0A6A6HE59_VIRVR</name>
<evidence type="ECO:0000313" key="2">
    <source>
        <dbReference type="Proteomes" id="UP000800092"/>
    </source>
</evidence>
<dbReference type="AlphaFoldDB" id="A0A6A6HE59"/>
<sequence length="107" mass="12004">MGTSERWKAGVFKCHSAEPQSKSAPPLWRPRIVRSASRSSPPFDLKSNQYEGSHRLIHGRHSVSAVASLIGLFSIGDNKARFHWLGLAWICNHEISERLRAKNRVGS</sequence>
<evidence type="ECO:0000313" key="1">
    <source>
        <dbReference type="EMBL" id="KAF2236414.1"/>
    </source>
</evidence>
<dbReference type="EMBL" id="ML991785">
    <property type="protein sequence ID" value="KAF2236414.1"/>
    <property type="molecule type" value="Genomic_DNA"/>
</dbReference>
<reference evidence="1" key="1">
    <citation type="journal article" date="2020" name="Stud. Mycol.">
        <title>101 Dothideomycetes genomes: a test case for predicting lifestyles and emergence of pathogens.</title>
        <authorList>
            <person name="Haridas S."/>
            <person name="Albert R."/>
            <person name="Binder M."/>
            <person name="Bloem J."/>
            <person name="Labutti K."/>
            <person name="Salamov A."/>
            <person name="Andreopoulos B."/>
            <person name="Baker S."/>
            <person name="Barry K."/>
            <person name="Bills G."/>
            <person name="Bluhm B."/>
            <person name="Cannon C."/>
            <person name="Castanera R."/>
            <person name="Culley D."/>
            <person name="Daum C."/>
            <person name="Ezra D."/>
            <person name="Gonzalez J."/>
            <person name="Henrissat B."/>
            <person name="Kuo A."/>
            <person name="Liang C."/>
            <person name="Lipzen A."/>
            <person name="Lutzoni F."/>
            <person name="Magnuson J."/>
            <person name="Mondo S."/>
            <person name="Nolan M."/>
            <person name="Ohm R."/>
            <person name="Pangilinan J."/>
            <person name="Park H.-J."/>
            <person name="Ramirez L."/>
            <person name="Alfaro M."/>
            <person name="Sun H."/>
            <person name="Tritt A."/>
            <person name="Yoshinaga Y."/>
            <person name="Zwiers L.-H."/>
            <person name="Turgeon B."/>
            <person name="Goodwin S."/>
            <person name="Spatafora J."/>
            <person name="Crous P."/>
            <person name="Grigoriev I."/>
        </authorList>
    </citation>
    <scope>NUCLEOTIDE SEQUENCE</scope>
    <source>
        <strain evidence="1">Tuck. ex Michener</strain>
    </source>
</reference>
<dbReference type="Proteomes" id="UP000800092">
    <property type="component" value="Unassembled WGS sequence"/>
</dbReference>
<organism evidence="1 2">
    <name type="scientific">Viridothelium virens</name>
    <name type="common">Speckled blister lichen</name>
    <name type="synonym">Trypethelium virens</name>
    <dbReference type="NCBI Taxonomy" id="1048519"/>
    <lineage>
        <taxon>Eukaryota</taxon>
        <taxon>Fungi</taxon>
        <taxon>Dikarya</taxon>
        <taxon>Ascomycota</taxon>
        <taxon>Pezizomycotina</taxon>
        <taxon>Dothideomycetes</taxon>
        <taxon>Dothideomycetes incertae sedis</taxon>
        <taxon>Trypetheliales</taxon>
        <taxon>Trypetheliaceae</taxon>
        <taxon>Viridothelium</taxon>
    </lineage>
</organism>
<protein>
    <submittedName>
        <fullName evidence="1">Uncharacterized protein</fullName>
    </submittedName>
</protein>
<accession>A0A6A6HE59</accession>
<keyword evidence="2" id="KW-1185">Reference proteome</keyword>